<organism evidence="3 4">
    <name type="scientific">Euplotes crassus</name>
    <dbReference type="NCBI Taxonomy" id="5936"/>
    <lineage>
        <taxon>Eukaryota</taxon>
        <taxon>Sar</taxon>
        <taxon>Alveolata</taxon>
        <taxon>Ciliophora</taxon>
        <taxon>Intramacronucleata</taxon>
        <taxon>Spirotrichea</taxon>
        <taxon>Hypotrichia</taxon>
        <taxon>Euplotida</taxon>
        <taxon>Euplotidae</taxon>
        <taxon>Moneuplotes</taxon>
    </lineage>
</organism>
<evidence type="ECO:0000313" key="4">
    <source>
        <dbReference type="Proteomes" id="UP001295684"/>
    </source>
</evidence>
<sequence>MYKYTNQSIGNVKSLNKRLRHQVTMIPEDAPYQFGKKGSPRKIPFPSKSTKLYDNTKRRKSVMGSNISRFAPPSSQNLAPPIKRKSTVRAQTIGAAERTPSAMNVINSFFGSTKSSPKYKNGSKGIHEEEKSLEMTPKRSNPKMRISKNFVKQTTIKEEVTISEYEINKKWYDYEKKTGKDFSLPSSKMIKTTQGPEAFNFSTPNGALAKLNTSINRGINSGSINSFRTPNKFTLPNNSFDSRVGGSESPMKNKIRRRQTKLLSLNHKDLQKIPSLSLKCCDCELIDVNCSINKYKNEQNIMKQSNSILLEEIKQLRDLNGQLIDKLNKFQDNEAAVLDRHLEYEHIEEGFEKICKNFSNEVDPSLGNLSVRGATKKMLLNLQQFCYEQISSIKICYMNKVEQLKGSFTEEIENLSEALATTSMMSLEYQKKFEKKCLTKAAKEDSNSDKIQELQVKLKAVSQEFKLYKSKFETADKELSETKILKEIADEKLAIMKEKMQREKEAKESYKERLEELETKYQNISISTMHTKLSSLKTQLDLQKLEDAKKLYDKDKKLKKAIQALKSFQTQRRDGVIKLPENLGNEETADPEEASESGGQSPTKEDLPELNDQNNFEIQSEDEDPAEIERNIKKMLAEEEMIKKQKEEAAIEPEIVELDNEVKYQVDREKFEQALSKNPNLDNLY</sequence>
<accession>A0AAD1U1J0</accession>
<feature type="region of interest" description="Disordered" evidence="2">
    <location>
        <begin position="114"/>
        <end position="140"/>
    </location>
</feature>
<protein>
    <submittedName>
        <fullName evidence="3">Uncharacterized protein</fullName>
    </submittedName>
</protein>
<reference evidence="3" key="1">
    <citation type="submission" date="2023-07" db="EMBL/GenBank/DDBJ databases">
        <authorList>
            <consortium name="AG Swart"/>
            <person name="Singh M."/>
            <person name="Singh A."/>
            <person name="Seah K."/>
            <person name="Emmerich C."/>
        </authorList>
    </citation>
    <scope>NUCLEOTIDE SEQUENCE</scope>
    <source>
        <strain evidence="3">DP1</strain>
    </source>
</reference>
<comment type="caution">
    <text evidence="3">The sequence shown here is derived from an EMBL/GenBank/DDBJ whole genome shotgun (WGS) entry which is preliminary data.</text>
</comment>
<feature type="coiled-coil region" evidence="1">
    <location>
        <begin position="451"/>
        <end position="527"/>
    </location>
</feature>
<keyword evidence="1" id="KW-0175">Coiled coil</keyword>
<proteinExistence type="predicted"/>
<evidence type="ECO:0000256" key="1">
    <source>
        <dbReference type="SAM" id="Coils"/>
    </source>
</evidence>
<evidence type="ECO:0000256" key="2">
    <source>
        <dbReference type="SAM" id="MobiDB-lite"/>
    </source>
</evidence>
<dbReference type="Proteomes" id="UP001295684">
    <property type="component" value="Unassembled WGS sequence"/>
</dbReference>
<feature type="compositionally biased region" description="Basic and acidic residues" evidence="2">
    <location>
        <begin position="125"/>
        <end position="137"/>
    </location>
</feature>
<dbReference type="EMBL" id="CAMPGE010001529">
    <property type="protein sequence ID" value="CAI2360321.1"/>
    <property type="molecule type" value="Genomic_DNA"/>
</dbReference>
<evidence type="ECO:0000313" key="3">
    <source>
        <dbReference type="EMBL" id="CAI2360321.1"/>
    </source>
</evidence>
<keyword evidence="4" id="KW-1185">Reference proteome</keyword>
<name>A0AAD1U1J0_EUPCR</name>
<dbReference type="AlphaFoldDB" id="A0AAD1U1J0"/>
<feature type="region of interest" description="Disordered" evidence="2">
    <location>
        <begin position="576"/>
        <end position="627"/>
    </location>
</feature>
<gene>
    <name evidence="3" type="ORF">ECRASSUSDP1_LOCUS1622</name>
</gene>